<protein>
    <submittedName>
        <fullName evidence="5">N-acetylmuramoyl-L-alanine amidase</fullName>
        <ecNumber evidence="5">3.5.1.28</ecNumber>
    </submittedName>
</protein>
<dbReference type="GO" id="GO:0008745">
    <property type="term" value="F:N-acetylmuramoyl-L-alanine amidase activity"/>
    <property type="evidence" value="ECO:0007669"/>
    <property type="project" value="UniProtKB-EC"/>
</dbReference>
<dbReference type="Gene3D" id="2.30.30.40">
    <property type="entry name" value="SH3 Domains"/>
    <property type="match status" value="1"/>
</dbReference>
<dbReference type="PROSITE" id="PS51781">
    <property type="entry name" value="SH3B"/>
    <property type="match status" value="1"/>
</dbReference>
<gene>
    <name evidence="5" type="ORF">HNR44_003115</name>
</gene>
<dbReference type="SMART" id="SM00287">
    <property type="entry name" value="SH3b"/>
    <property type="match status" value="1"/>
</dbReference>
<dbReference type="SUPFAM" id="SSF53187">
    <property type="entry name" value="Zn-dependent exopeptidases"/>
    <property type="match status" value="1"/>
</dbReference>
<organism evidence="5 6">
    <name type="scientific">Geomicrobium halophilum</name>
    <dbReference type="NCBI Taxonomy" id="549000"/>
    <lineage>
        <taxon>Bacteria</taxon>
        <taxon>Bacillati</taxon>
        <taxon>Bacillota</taxon>
        <taxon>Bacilli</taxon>
        <taxon>Bacillales</taxon>
        <taxon>Geomicrobium</taxon>
    </lineage>
</organism>
<reference evidence="5 6" key="1">
    <citation type="submission" date="2020-08" db="EMBL/GenBank/DDBJ databases">
        <title>Genomic Encyclopedia of Type Strains, Phase IV (KMG-IV): sequencing the most valuable type-strain genomes for metagenomic binning, comparative biology and taxonomic classification.</title>
        <authorList>
            <person name="Goeker M."/>
        </authorList>
    </citation>
    <scope>NUCLEOTIDE SEQUENCE [LARGE SCALE GENOMIC DNA]</scope>
    <source>
        <strain evidence="5 6">DSM 21769</strain>
    </source>
</reference>
<dbReference type="InterPro" id="IPR003646">
    <property type="entry name" value="SH3-like_bac-type"/>
</dbReference>
<evidence type="ECO:0000259" key="4">
    <source>
        <dbReference type="PROSITE" id="PS51781"/>
    </source>
</evidence>
<dbReference type="EMBL" id="JACHHJ010000005">
    <property type="protein sequence ID" value="MBB6451121.1"/>
    <property type="molecule type" value="Genomic_DNA"/>
</dbReference>
<proteinExistence type="predicted"/>
<dbReference type="Pfam" id="PF08239">
    <property type="entry name" value="SH3_3"/>
    <property type="match status" value="1"/>
</dbReference>
<dbReference type="CDD" id="cd02696">
    <property type="entry name" value="MurNAc-LAA"/>
    <property type="match status" value="1"/>
</dbReference>
<dbReference type="GO" id="GO:0009253">
    <property type="term" value="P:peptidoglycan catabolic process"/>
    <property type="evidence" value="ECO:0007669"/>
    <property type="project" value="InterPro"/>
</dbReference>
<feature type="region of interest" description="Disordered" evidence="3">
    <location>
        <begin position="92"/>
        <end position="116"/>
    </location>
</feature>
<dbReference type="PANTHER" id="PTHR30404">
    <property type="entry name" value="N-ACETYLMURAMOYL-L-ALANINE AMIDASE"/>
    <property type="match status" value="1"/>
</dbReference>
<dbReference type="RefSeq" id="WP_184405196.1">
    <property type="nucleotide sequence ID" value="NZ_JACHHJ010000005.1"/>
</dbReference>
<dbReference type="PANTHER" id="PTHR30404:SF0">
    <property type="entry name" value="N-ACETYLMURAMOYL-L-ALANINE AMIDASE AMIC"/>
    <property type="match status" value="1"/>
</dbReference>
<feature type="compositionally biased region" description="Low complexity" evidence="3">
    <location>
        <begin position="92"/>
        <end position="105"/>
    </location>
</feature>
<sequence length="289" mass="31100">MTKKFPNLFMILFFTFIVSFITSMSDAKAHQMGEVNSQSSLNVRENPSETANIIGSLEPNERVEYIAVDDGWGQITYKGQLGYISTDFITSEGSESAGNGSNPSNDMEGSPGAGHIQHIVLDPGHGGVDPGALGHNLQEKEITLDVAQRVEAQLKNEGIDVTLTRSTDATTSLAERATVANQSGADLFVSIHANASTSNFARGIETYYSSGSQESRNLANTLQMQITDGVETIDRGIIESNFYVLRTTTMPSALVELGFVTNGQDASLLRTDSFRNQAASSIVTGIKNY</sequence>
<name>A0A841PX12_9BACL</name>
<dbReference type="InterPro" id="IPR050695">
    <property type="entry name" value="N-acetylmuramoyl_amidase_3"/>
</dbReference>
<evidence type="ECO:0000256" key="1">
    <source>
        <dbReference type="ARBA" id="ARBA00022801"/>
    </source>
</evidence>
<dbReference type="InterPro" id="IPR002508">
    <property type="entry name" value="MurNAc-LAA_cat"/>
</dbReference>
<keyword evidence="2" id="KW-0961">Cell wall biogenesis/degradation</keyword>
<evidence type="ECO:0000313" key="5">
    <source>
        <dbReference type="EMBL" id="MBB6451121.1"/>
    </source>
</evidence>
<accession>A0A841PX12</accession>
<feature type="domain" description="SH3b" evidence="4">
    <location>
        <begin position="30"/>
        <end position="93"/>
    </location>
</feature>
<keyword evidence="6" id="KW-1185">Reference proteome</keyword>
<keyword evidence="1 5" id="KW-0378">Hydrolase</keyword>
<dbReference type="GO" id="GO:0030288">
    <property type="term" value="C:outer membrane-bounded periplasmic space"/>
    <property type="evidence" value="ECO:0007669"/>
    <property type="project" value="TreeGrafter"/>
</dbReference>
<evidence type="ECO:0000313" key="6">
    <source>
        <dbReference type="Proteomes" id="UP000568839"/>
    </source>
</evidence>
<dbReference type="AlphaFoldDB" id="A0A841PX12"/>
<dbReference type="GO" id="GO:0071555">
    <property type="term" value="P:cell wall organization"/>
    <property type="evidence" value="ECO:0007669"/>
    <property type="project" value="UniProtKB-KW"/>
</dbReference>
<dbReference type="EC" id="3.5.1.28" evidence="5"/>
<evidence type="ECO:0000256" key="3">
    <source>
        <dbReference type="SAM" id="MobiDB-lite"/>
    </source>
</evidence>
<dbReference type="SMART" id="SM00646">
    <property type="entry name" value="Ami_3"/>
    <property type="match status" value="1"/>
</dbReference>
<dbReference type="Gene3D" id="3.40.630.40">
    <property type="entry name" value="Zn-dependent exopeptidases"/>
    <property type="match status" value="1"/>
</dbReference>
<comment type="caution">
    <text evidence="5">The sequence shown here is derived from an EMBL/GenBank/DDBJ whole genome shotgun (WGS) entry which is preliminary data.</text>
</comment>
<dbReference type="Pfam" id="PF01520">
    <property type="entry name" value="Amidase_3"/>
    <property type="match status" value="1"/>
</dbReference>
<evidence type="ECO:0000256" key="2">
    <source>
        <dbReference type="ARBA" id="ARBA00023316"/>
    </source>
</evidence>
<dbReference type="Proteomes" id="UP000568839">
    <property type="component" value="Unassembled WGS sequence"/>
</dbReference>